<feature type="region of interest" description="Disordered" evidence="1">
    <location>
        <begin position="44"/>
        <end position="86"/>
    </location>
</feature>
<organism evidence="2 3">
    <name type="scientific">Tupaia chinensis</name>
    <name type="common">Chinese tree shrew</name>
    <name type="synonym">Tupaia belangeri chinensis</name>
    <dbReference type="NCBI Taxonomy" id="246437"/>
    <lineage>
        <taxon>Eukaryota</taxon>
        <taxon>Metazoa</taxon>
        <taxon>Chordata</taxon>
        <taxon>Craniata</taxon>
        <taxon>Vertebrata</taxon>
        <taxon>Euteleostomi</taxon>
        <taxon>Mammalia</taxon>
        <taxon>Eutheria</taxon>
        <taxon>Euarchontoglires</taxon>
        <taxon>Scandentia</taxon>
        <taxon>Tupaiidae</taxon>
        <taxon>Tupaia</taxon>
    </lineage>
</organism>
<accession>L9L4A8</accession>
<sequence>MVAPSLEEVESKKKMNRESAPFKEALLREAELRKQWLEELKQQQKLNRQKEKEKKRKVEANTDLKPSDVEPMKEESSSAKLRTEPMPPYFNLEELENNNAHSIQAIRGPRLANSILFQSFGLTNGLTEEKDIPEGLPKQKQKKQEEKEEDEDMNSDQESVDAEVDEKASNTFPAEETWVAQPEESVPGNQSARSFILDKVTEEDDVYVFRTDYV</sequence>
<keyword evidence="3" id="KW-1185">Reference proteome</keyword>
<gene>
    <name evidence="2" type="ORF">TREES_T100020312</name>
</gene>
<dbReference type="Proteomes" id="UP000011518">
    <property type="component" value="Unassembled WGS sequence"/>
</dbReference>
<feature type="compositionally biased region" description="Basic and acidic residues" evidence="1">
    <location>
        <begin position="44"/>
        <end position="83"/>
    </location>
</feature>
<feature type="compositionally biased region" description="Acidic residues" evidence="1">
    <location>
        <begin position="147"/>
        <end position="164"/>
    </location>
</feature>
<evidence type="ECO:0000313" key="2">
    <source>
        <dbReference type="EMBL" id="ELW69990.1"/>
    </source>
</evidence>
<feature type="compositionally biased region" description="Basic and acidic residues" evidence="1">
    <location>
        <begin position="9"/>
        <end position="22"/>
    </location>
</feature>
<dbReference type="STRING" id="246437.L9L4A8"/>
<protein>
    <submittedName>
        <fullName evidence="2">Guanine nucleotide-binding protein-like 3</fullName>
    </submittedName>
</protein>
<evidence type="ECO:0000256" key="1">
    <source>
        <dbReference type="SAM" id="MobiDB-lite"/>
    </source>
</evidence>
<dbReference type="FunCoup" id="L9L4A8">
    <property type="interactions" value="2657"/>
</dbReference>
<feature type="region of interest" description="Disordered" evidence="1">
    <location>
        <begin position="1"/>
        <end position="22"/>
    </location>
</feature>
<reference evidence="3" key="1">
    <citation type="submission" date="2012-07" db="EMBL/GenBank/DDBJ databases">
        <title>Genome of the Chinese tree shrew, a rising model animal genetically related to primates.</title>
        <authorList>
            <person name="Zhang G."/>
            <person name="Fan Y."/>
            <person name="Yao Y."/>
            <person name="Huang Z."/>
        </authorList>
    </citation>
    <scope>NUCLEOTIDE SEQUENCE [LARGE SCALE GENOMIC DNA]</scope>
</reference>
<feature type="region of interest" description="Disordered" evidence="1">
    <location>
        <begin position="127"/>
        <end position="197"/>
    </location>
</feature>
<dbReference type="EMBL" id="KB320511">
    <property type="protein sequence ID" value="ELW69990.1"/>
    <property type="molecule type" value="Genomic_DNA"/>
</dbReference>
<reference evidence="3" key="2">
    <citation type="journal article" date="2013" name="Nat. Commun.">
        <title>Genome of the Chinese tree shrew.</title>
        <authorList>
            <person name="Fan Y."/>
            <person name="Huang Z.Y."/>
            <person name="Cao C.C."/>
            <person name="Chen C.S."/>
            <person name="Chen Y.X."/>
            <person name="Fan D.D."/>
            <person name="He J."/>
            <person name="Hou H.L."/>
            <person name="Hu L."/>
            <person name="Hu X.T."/>
            <person name="Jiang X.T."/>
            <person name="Lai R."/>
            <person name="Lang Y.S."/>
            <person name="Liang B."/>
            <person name="Liao S.G."/>
            <person name="Mu D."/>
            <person name="Ma Y.Y."/>
            <person name="Niu Y.Y."/>
            <person name="Sun X.Q."/>
            <person name="Xia J.Q."/>
            <person name="Xiao J."/>
            <person name="Xiong Z.Q."/>
            <person name="Xu L."/>
            <person name="Yang L."/>
            <person name="Zhang Y."/>
            <person name="Zhao W."/>
            <person name="Zhao X.D."/>
            <person name="Zheng Y.T."/>
            <person name="Zhou J.M."/>
            <person name="Zhu Y.B."/>
            <person name="Zhang G.J."/>
            <person name="Wang J."/>
            <person name="Yao Y.G."/>
        </authorList>
    </citation>
    <scope>NUCLEOTIDE SEQUENCE [LARGE SCALE GENOMIC DNA]</scope>
</reference>
<dbReference type="eggNOG" id="KOG2484">
    <property type="taxonomic scope" value="Eukaryota"/>
</dbReference>
<dbReference type="InParanoid" id="L9L4A8"/>
<evidence type="ECO:0000313" key="3">
    <source>
        <dbReference type="Proteomes" id="UP000011518"/>
    </source>
</evidence>
<name>L9L4A8_TUPCH</name>
<dbReference type="AlphaFoldDB" id="L9L4A8"/>
<proteinExistence type="predicted"/>